<evidence type="ECO:0000256" key="3">
    <source>
        <dbReference type="SAM" id="SignalP"/>
    </source>
</evidence>
<dbReference type="CDD" id="cd00096">
    <property type="entry name" value="Ig"/>
    <property type="match status" value="1"/>
</dbReference>
<feature type="region of interest" description="Disordered" evidence="1">
    <location>
        <begin position="199"/>
        <end position="297"/>
    </location>
</feature>
<feature type="domain" description="Ig-like" evidence="4">
    <location>
        <begin position="51"/>
        <end position="123"/>
    </location>
</feature>
<evidence type="ECO:0000256" key="1">
    <source>
        <dbReference type="SAM" id="MobiDB-lite"/>
    </source>
</evidence>
<evidence type="ECO:0000256" key="2">
    <source>
        <dbReference type="SAM" id="Phobius"/>
    </source>
</evidence>
<dbReference type="GO" id="GO:0002768">
    <property type="term" value="P:immune response-regulating cell surface receptor signaling pathway"/>
    <property type="evidence" value="ECO:0007669"/>
    <property type="project" value="InterPro"/>
</dbReference>
<evidence type="ECO:0000313" key="6">
    <source>
        <dbReference type="Proteomes" id="UP000694891"/>
    </source>
</evidence>
<keyword evidence="2" id="KW-0812">Transmembrane</keyword>
<evidence type="ECO:0000313" key="5">
    <source>
        <dbReference type="Ensembl" id="ENSSPAP00000014996.1"/>
    </source>
</evidence>
<dbReference type="GO" id="GO:0005886">
    <property type="term" value="C:plasma membrane"/>
    <property type="evidence" value="ECO:0007669"/>
    <property type="project" value="InterPro"/>
</dbReference>
<feature type="transmembrane region" description="Helical" evidence="2">
    <location>
        <begin position="170"/>
        <end position="195"/>
    </location>
</feature>
<dbReference type="Gene3D" id="2.60.40.10">
    <property type="entry name" value="Immunoglobulins"/>
    <property type="match status" value="1"/>
</dbReference>
<dbReference type="Ensembl" id="ENSSPAT00000015244.1">
    <property type="protein sequence ID" value="ENSSPAP00000014996.1"/>
    <property type="gene ID" value="ENSSPAG00000011318.1"/>
</dbReference>
<dbReference type="OrthoDB" id="9947981at2759"/>
<reference evidence="5" key="1">
    <citation type="submission" date="2023-09" db="UniProtKB">
        <authorList>
            <consortium name="Ensembl"/>
        </authorList>
    </citation>
    <scope>IDENTIFICATION</scope>
</reference>
<feature type="region of interest" description="Disordered" evidence="1">
    <location>
        <begin position="139"/>
        <end position="164"/>
    </location>
</feature>
<dbReference type="SMART" id="SM00409">
    <property type="entry name" value="IG"/>
    <property type="match status" value="1"/>
</dbReference>
<gene>
    <name evidence="7" type="primary">LOC103361282</name>
</gene>
<name>A0A3B5A463_9TELE</name>
<feature type="compositionally biased region" description="Low complexity" evidence="1">
    <location>
        <begin position="142"/>
        <end position="164"/>
    </location>
</feature>
<keyword evidence="6" id="KW-1185">Reference proteome</keyword>
<dbReference type="STRING" id="144197.ENSSPAP00000014996"/>
<dbReference type="InterPro" id="IPR039257">
    <property type="entry name" value="BTLA"/>
</dbReference>
<dbReference type="InterPro" id="IPR007110">
    <property type="entry name" value="Ig-like_dom"/>
</dbReference>
<dbReference type="GeneID" id="103361282"/>
<organism evidence="5">
    <name type="scientific">Stegastes partitus</name>
    <name type="common">bicolor damselfish</name>
    <dbReference type="NCBI Taxonomy" id="144197"/>
    <lineage>
        <taxon>Eukaryota</taxon>
        <taxon>Metazoa</taxon>
        <taxon>Chordata</taxon>
        <taxon>Craniata</taxon>
        <taxon>Vertebrata</taxon>
        <taxon>Euteleostomi</taxon>
        <taxon>Actinopterygii</taxon>
        <taxon>Neopterygii</taxon>
        <taxon>Teleostei</taxon>
        <taxon>Neoteleostei</taxon>
        <taxon>Acanthomorphata</taxon>
        <taxon>Ovalentaria</taxon>
        <taxon>Pomacentridae</taxon>
        <taxon>Stegastes</taxon>
    </lineage>
</organism>
<dbReference type="PANTHER" id="PTHR37996">
    <property type="entry name" value="B- AND T-LYMPHOCYTE ATTENUATOR"/>
    <property type="match status" value="1"/>
</dbReference>
<dbReference type="RefSeq" id="XP_008285542.1">
    <property type="nucleotide sequence ID" value="XM_008287320.1"/>
</dbReference>
<keyword evidence="2" id="KW-0472">Membrane</keyword>
<proteinExistence type="predicted"/>
<keyword evidence="2" id="KW-1133">Transmembrane helix</keyword>
<dbReference type="PROSITE" id="PS50835">
    <property type="entry name" value="IG_LIKE"/>
    <property type="match status" value="1"/>
</dbReference>
<dbReference type="Proteomes" id="UP000694891">
    <property type="component" value="Unplaced"/>
</dbReference>
<protein>
    <submittedName>
        <fullName evidence="5 7">B- and T-lymphocyte attenuator-like</fullName>
    </submittedName>
</protein>
<keyword evidence="3" id="KW-0732">Signal</keyword>
<dbReference type="InterPro" id="IPR036179">
    <property type="entry name" value="Ig-like_dom_sf"/>
</dbReference>
<dbReference type="InterPro" id="IPR013783">
    <property type="entry name" value="Ig-like_fold"/>
</dbReference>
<dbReference type="InterPro" id="IPR003599">
    <property type="entry name" value="Ig_sub"/>
</dbReference>
<dbReference type="SUPFAM" id="SSF48726">
    <property type="entry name" value="Immunoglobulin"/>
    <property type="match status" value="1"/>
</dbReference>
<sequence length="311" mass="34172">MRTNQCRTVLHATIWAVLLLTFSADSKDSEAEECVAGINVRRNTVFKALVGQELRITCTVFFCSSSAPTVSWFKFVNGVRVPVNVSSRGHIKTMWELSTKQEGMSFLIFQNILRSDSGVYQCRDGRDVSHGINVVVDGNNETTSVTPTHGTSTISLSNSSNSNDDSSEGLLIYVYLAAGIVTFVIIVIIISVISMRGCKGKSKKKTQPENQYIAIPMGEQPLRSSPRESPAVPPSRRSTKRKAPNESTLARDNEQVCGQKTVDRTGQRNTAEEESSSVVYAALNHQRPARADARPRRLVEEGSEYAAIRVA</sequence>
<evidence type="ECO:0000259" key="4">
    <source>
        <dbReference type="PROSITE" id="PS50835"/>
    </source>
</evidence>
<dbReference type="GeneTree" id="ENSGT00940000171594"/>
<dbReference type="PANTHER" id="PTHR37996:SF1">
    <property type="entry name" value="B- AND T-LYMPHOCYTE ATTENUATOR"/>
    <property type="match status" value="1"/>
</dbReference>
<accession>A0A3B5A463</accession>
<reference evidence="7" key="2">
    <citation type="submission" date="2025-04" db="UniProtKB">
        <authorList>
            <consortium name="RefSeq"/>
        </authorList>
    </citation>
    <scope>IDENTIFICATION</scope>
</reference>
<feature type="signal peptide" evidence="3">
    <location>
        <begin position="1"/>
        <end position="31"/>
    </location>
</feature>
<dbReference type="GO" id="GO:0038023">
    <property type="term" value="F:signaling receptor activity"/>
    <property type="evidence" value="ECO:0007669"/>
    <property type="project" value="InterPro"/>
</dbReference>
<feature type="chain" id="PRO_5044591613" evidence="3">
    <location>
        <begin position="32"/>
        <end position="311"/>
    </location>
</feature>
<evidence type="ECO:0000313" key="7">
    <source>
        <dbReference type="RefSeq" id="XP_008285542.1"/>
    </source>
</evidence>
<dbReference type="AlphaFoldDB" id="A0A3B5A463"/>